<dbReference type="HOGENOM" id="CLU_731003_0_0_7"/>
<sequence>MPNIFTFATSELSTSAFYAWLLENLNPKHTSTPETKQVALEFTNYCLGKATIAPLAAVDIKDLQVTTEQQLNKTCRIDIYAKFTKIDDSLIHLFIENKVQANETKKDQLIEYDKAIKGKALTGDIAEIYLKSGYDFADPLHCKDIKGKVVCKGTFKKINWQDLQIIFSPHRGASSDFIRDMASCVENKYNFINSQKSASSFADFDLNDHVGQSFLLQTIFHSCFSSNVPLYTSTVNGRTRTHYNNKCYLQVGNSKGKPWTKFVPFLGQNILKCRLEELTGGYVLRLGIHIPKDDLPTKQTYIKAQCNKMHDKIDATGLGFVKKLTPSGNTSALFFAQISLSTKGSTLSIADLQKLDDVVQNYVVP</sequence>
<proteinExistence type="predicted"/>
<protein>
    <recommendedName>
        <fullName evidence="3">PD-(D/E)XK nuclease superfamily protein</fullName>
    </recommendedName>
</protein>
<organism evidence="1 2">
    <name type="scientific">Desulfotalea psychrophila (strain LSv54 / DSM 12343)</name>
    <dbReference type="NCBI Taxonomy" id="177439"/>
    <lineage>
        <taxon>Bacteria</taxon>
        <taxon>Pseudomonadati</taxon>
        <taxon>Thermodesulfobacteriota</taxon>
        <taxon>Desulfobulbia</taxon>
        <taxon>Desulfobulbales</taxon>
        <taxon>Desulfocapsaceae</taxon>
        <taxon>Desulfotalea</taxon>
    </lineage>
</organism>
<dbReference type="Pfam" id="PF14281">
    <property type="entry name" value="PDDEXK_4"/>
    <property type="match status" value="1"/>
</dbReference>
<evidence type="ECO:0000313" key="2">
    <source>
        <dbReference type="Proteomes" id="UP000000602"/>
    </source>
</evidence>
<dbReference type="AlphaFoldDB" id="Q6ALE5"/>
<keyword evidence="2" id="KW-1185">Reference proteome</keyword>
<reference evidence="2" key="1">
    <citation type="journal article" date="2004" name="Environ. Microbiol.">
        <title>The genome of Desulfotalea psychrophila, a sulfate-reducing bacterium from permanently cold Arctic sediments.</title>
        <authorList>
            <person name="Rabus R."/>
            <person name="Ruepp A."/>
            <person name="Frickey T."/>
            <person name="Rattei T."/>
            <person name="Fartmann B."/>
            <person name="Stark M."/>
            <person name="Bauer M."/>
            <person name="Zibat A."/>
            <person name="Lombardot T."/>
            <person name="Becker I."/>
            <person name="Amann J."/>
            <person name="Gellner K."/>
            <person name="Teeling H."/>
            <person name="Leuschner W.D."/>
            <person name="Gloeckner F.-O."/>
            <person name="Lupas A.N."/>
            <person name="Amann R."/>
            <person name="Klenk H.-P."/>
        </authorList>
    </citation>
    <scope>NUCLEOTIDE SEQUENCE [LARGE SCALE GENOMIC DNA]</scope>
    <source>
        <strain evidence="2">DSM 12343 / LSv54</strain>
    </source>
</reference>
<dbReference type="RefSeq" id="WP_011189342.1">
    <property type="nucleotide sequence ID" value="NC_006138.1"/>
</dbReference>
<dbReference type="OrthoDB" id="6796607at2"/>
<evidence type="ECO:0000313" key="1">
    <source>
        <dbReference type="EMBL" id="CAG36830.1"/>
    </source>
</evidence>
<name>Q6ALE5_DESPS</name>
<accession>Q6ALE5</accession>
<gene>
    <name evidence="1" type="ordered locus">DP2101</name>
</gene>
<dbReference type="Proteomes" id="UP000000602">
    <property type="component" value="Chromosome"/>
</dbReference>
<dbReference type="EMBL" id="CR522870">
    <property type="protein sequence ID" value="CAG36830.1"/>
    <property type="molecule type" value="Genomic_DNA"/>
</dbReference>
<dbReference type="KEGG" id="dps:DP2101"/>
<evidence type="ECO:0008006" key="3">
    <source>
        <dbReference type="Google" id="ProtNLM"/>
    </source>
</evidence>
<dbReference type="InterPro" id="IPR029470">
    <property type="entry name" value="PDDEXK_4"/>
</dbReference>